<sequence>MSAGESIVAVLRWACAAMPLAMPAAAACYLLGVRVGRAAAARELVRLERRLETFTVVLRPLADAVRVGEYNVALPVQDMAVLALLVDEPGGDGDTLAALERAFHGSDPPTH</sequence>
<dbReference type="AlphaFoldDB" id="A0A852V455"/>
<reference evidence="1 2" key="1">
    <citation type="submission" date="2020-07" db="EMBL/GenBank/DDBJ databases">
        <title>Sequencing the genomes of 1000 actinobacteria strains.</title>
        <authorList>
            <person name="Klenk H.-P."/>
        </authorList>
    </citation>
    <scope>NUCLEOTIDE SEQUENCE [LARGE SCALE GENOMIC DNA]</scope>
    <source>
        <strain evidence="1 2">DSM 45763</strain>
    </source>
</reference>
<proteinExistence type="predicted"/>
<evidence type="ECO:0000313" key="2">
    <source>
        <dbReference type="Proteomes" id="UP000576393"/>
    </source>
</evidence>
<dbReference type="Proteomes" id="UP000576393">
    <property type="component" value="Unassembled WGS sequence"/>
</dbReference>
<comment type="caution">
    <text evidence="1">The sequence shown here is derived from an EMBL/GenBank/DDBJ whole genome shotgun (WGS) entry which is preliminary data.</text>
</comment>
<name>A0A852V455_9ACTN</name>
<dbReference type="RefSeq" id="WP_179829058.1">
    <property type="nucleotide sequence ID" value="NZ_JACCCO010000004.1"/>
</dbReference>
<gene>
    <name evidence="1" type="ORF">HDA43_006849</name>
</gene>
<dbReference type="EMBL" id="JACCCO010000004">
    <property type="protein sequence ID" value="NYF44607.1"/>
    <property type="molecule type" value="Genomic_DNA"/>
</dbReference>
<protein>
    <submittedName>
        <fullName evidence="1">Uncharacterized protein</fullName>
    </submittedName>
</protein>
<organism evidence="1 2">
    <name type="scientific">Streptosporangium sandarakinum</name>
    <dbReference type="NCBI Taxonomy" id="1260955"/>
    <lineage>
        <taxon>Bacteria</taxon>
        <taxon>Bacillati</taxon>
        <taxon>Actinomycetota</taxon>
        <taxon>Actinomycetes</taxon>
        <taxon>Streptosporangiales</taxon>
        <taxon>Streptosporangiaceae</taxon>
        <taxon>Streptosporangium</taxon>
    </lineage>
</organism>
<evidence type="ECO:0000313" key="1">
    <source>
        <dbReference type="EMBL" id="NYF44607.1"/>
    </source>
</evidence>
<accession>A0A852V455</accession>
<keyword evidence="2" id="KW-1185">Reference proteome</keyword>